<dbReference type="AlphaFoldDB" id="K9Z9Y1"/>
<comment type="similarity">
    <text evidence="1">Belongs to the ParA family.</text>
</comment>
<dbReference type="OrthoDB" id="479754at2"/>
<dbReference type="eggNOG" id="COG1192">
    <property type="taxonomic scope" value="Bacteria"/>
</dbReference>
<gene>
    <name evidence="3" type="ordered locus">Cyan10605_3492</name>
</gene>
<sequence length="253" mass="28428">MKTNVIALFNQAGGVGKSTLTMNLGYALAKKKKKVLLLDLDPQASLTTFMGIEPHELDITVYDALVETFHLNIKNKIHGLDLAPTNINLSLAEMELVSALNREQRLKQVLFPILPNYDFILIDCPPSLGILSILALTAATHLLVPIETEFKSYFGTGLLLDTVARIRRHVNPDLDFAGFVPMKFDKRRSQHLRTYEQMKEELTKLGTVFTPIPDSTVFPDSTEERLPLALYKPKHPAVKVFNDIAKHLLQLNK</sequence>
<organism evidence="3 4">
    <name type="scientific">Cyanobacterium aponinum (strain PCC 10605)</name>
    <dbReference type="NCBI Taxonomy" id="755178"/>
    <lineage>
        <taxon>Bacteria</taxon>
        <taxon>Bacillati</taxon>
        <taxon>Cyanobacteriota</taxon>
        <taxon>Cyanophyceae</taxon>
        <taxon>Oscillatoriophycideae</taxon>
        <taxon>Chroococcales</taxon>
        <taxon>Geminocystaceae</taxon>
        <taxon>Cyanobacterium</taxon>
    </lineage>
</organism>
<evidence type="ECO:0000259" key="2">
    <source>
        <dbReference type="Pfam" id="PF13614"/>
    </source>
</evidence>
<dbReference type="PANTHER" id="PTHR13696">
    <property type="entry name" value="P-LOOP CONTAINING NUCLEOSIDE TRIPHOSPHATE HYDROLASE"/>
    <property type="match status" value="1"/>
</dbReference>
<dbReference type="HOGENOM" id="CLU_037612_1_2_3"/>
<geneLocation type="plasmid" evidence="3 4">
    <name>pCYAN10605.01</name>
</geneLocation>
<accession>K9Z9Y1</accession>
<dbReference type="RefSeq" id="WP_015221245.1">
    <property type="nucleotide sequence ID" value="NC_019777.1"/>
</dbReference>
<dbReference type="KEGG" id="can:Cyan10605_3492"/>
<keyword evidence="3" id="KW-0614">Plasmid</keyword>
<keyword evidence="4" id="KW-1185">Reference proteome</keyword>
<dbReference type="InterPro" id="IPR025669">
    <property type="entry name" value="AAA_dom"/>
</dbReference>
<name>K9Z9Y1_CYAAP</name>
<evidence type="ECO:0000313" key="3">
    <source>
        <dbReference type="EMBL" id="AFZ55527.1"/>
    </source>
</evidence>
<dbReference type="EMBL" id="CP003948">
    <property type="protein sequence ID" value="AFZ55527.1"/>
    <property type="molecule type" value="Genomic_DNA"/>
</dbReference>
<dbReference type="Gene3D" id="3.40.50.300">
    <property type="entry name" value="P-loop containing nucleotide triphosphate hydrolases"/>
    <property type="match status" value="1"/>
</dbReference>
<proteinExistence type="inferred from homology"/>
<dbReference type="InterPro" id="IPR027417">
    <property type="entry name" value="P-loop_NTPase"/>
</dbReference>
<feature type="domain" description="AAA" evidence="2">
    <location>
        <begin position="4"/>
        <end position="175"/>
    </location>
</feature>
<evidence type="ECO:0000313" key="4">
    <source>
        <dbReference type="Proteomes" id="UP000010480"/>
    </source>
</evidence>
<protein>
    <submittedName>
        <fullName evidence="3">Chromosome segregation ATPase</fullName>
    </submittedName>
</protein>
<reference evidence="4" key="1">
    <citation type="journal article" date="2013" name="Proc. Natl. Acad. Sci. U.S.A.">
        <title>Improving the coverage of the cyanobacterial phylum using diversity-driven genome sequencing.</title>
        <authorList>
            <person name="Shih P.M."/>
            <person name="Wu D."/>
            <person name="Latifi A."/>
            <person name="Axen S.D."/>
            <person name="Fewer D.P."/>
            <person name="Talla E."/>
            <person name="Calteau A."/>
            <person name="Cai F."/>
            <person name="Tandeau de Marsac N."/>
            <person name="Rippka R."/>
            <person name="Herdman M."/>
            <person name="Sivonen K."/>
            <person name="Coursin T."/>
            <person name="Laurent T."/>
            <person name="Goodwin L."/>
            <person name="Nolan M."/>
            <person name="Davenport K.W."/>
            <person name="Han C.S."/>
            <person name="Rubin E.M."/>
            <person name="Eisen J.A."/>
            <person name="Woyke T."/>
            <person name="Gugger M."/>
            <person name="Kerfeld C.A."/>
        </authorList>
    </citation>
    <scope>NUCLEOTIDE SEQUENCE [LARGE SCALE GENOMIC DNA]</scope>
    <source>
        <strain evidence="4">PCC 10605</strain>
        <plasmid evidence="4">Plasmid pCYAN10605.01</plasmid>
    </source>
</reference>
<dbReference type="Pfam" id="PF13614">
    <property type="entry name" value="AAA_31"/>
    <property type="match status" value="1"/>
</dbReference>
<dbReference type="Proteomes" id="UP000010480">
    <property type="component" value="Plasmid pCYAN10605.01"/>
</dbReference>
<dbReference type="CDD" id="cd02042">
    <property type="entry name" value="ParAB_family"/>
    <property type="match status" value="1"/>
</dbReference>
<dbReference type="PANTHER" id="PTHR13696:SF99">
    <property type="entry name" value="COBYRINIC ACID AC-DIAMIDE SYNTHASE"/>
    <property type="match status" value="1"/>
</dbReference>
<evidence type="ECO:0000256" key="1">
    <source>
        <dbReference type="ARBA" id="ARBA00006976"/>
    </source>
</evidence>
<dbReference type="FunFam" id="3.40.50.300:FF:000285">
    <property type="entry name" value="Sporulation initiation inhibitor Soj"/>
    <property type="match status" value="1"/>
</dbReference>
<dbReference type="SUPFAM" id="SSF52540">
    <property type="entry name" value="P-loop containing nucleoside triphosphate hydrolases"/>
    <property type="match status" value="1"/>
</dbReference>
<dbReference type="InterPro" id="IPR050678">
    <property type="entry name" value="DNA_Partitioning_ATPase"/>
</dbReference>